<name>A0AAJ0BX01_9PEZI</name>
<reference evidence="2" key="1">
    <citation type="submission" date="2023-06" db="EMBL/GenBank/DDBJ databases">
        <title>Genome-scale phylogeny and comparative genomics of the fungal order Sordariales.</title>
        <authorList>
            <consortium name="Lawrence Berkeley National Laboratory"/>
            <person name="Hensen N."/>
            <person name="Bonometti L."/>
            <person name="Westerberg I."/>
            <person name="Brannstrom I.O."/>
            <person name="Guillou S."/>
            <person name="Cros-Aarteil S."/>
            <person name="Calhoun S."/>
            <person name="Haridas S."/>
            <person name="Kuo A."/>
            <person name="Mondo S."/>
            <person name="Pangilinan J."/>
            <person name="Riley R."/>
            <person name="Labutti K."/>
            <person name="Andreopoulos B."/>
            <person name="Lipzen A."/>
            <person name="Chen C."/>
            <person name="Yanf M."/>
            <person name="Daum C."/>
            <person name="Ng V."/>
            <person name="Clum A."/>
            <person name="Steindorff A."/>
            <person name="Ohm R."/>
            <person name="Martin F."/>
            <person name="Silar P."/>
            <person name="Natvig D."/>
            <person name="Lalanne C."/>
            <person name="Gautier V."/>
            <person name="Ament-Velasquez S.L."/>
            <person name="Kruys A."/>
            <person name="Hutchinson M.I."/>
            <person name="Powell A.J."/>
            <person name="Barry K."/>
            <person name="Miller A.N."/>
            <person name="Grigoriev I.V."/>
            <person name="Debuchy R."/>
            <person name="Gladieux P."/>
            <person name="Thoren M.H."/>
            <person name="Johannesson H."/>
        </authorList>
    </citation>
    <scope>NUCLEOTIDE SEQUENCE</scope>
    <source>
        <strain evidence="2">8032-3</strain>
    </source>
</reference>
<sequence length="716" mass="79232">MPNWTSISIRAGIPMQEVYPLKFSRNLSPLSPSVAFTLPASLPELRRTMASSTTKPECKGCYHPRPAESIATHGVTNVGVMEENSRAGCASCAILLQGIQACMPSLGLQSDELLRLDFNVRGTKSFELRLLPSLKTVSFFTPEEPSPRISQLLPNCPRGYEIPATTSSRESLEWASRQLHRCVSTHTKCTTSQSGSPLPRRILDIGQNAGGTIRLYETDREMGRYASLSYCWGRQPFLQTVTANLHDHRVSIPTDKLPPTHRDAVDVTRQLGLRYLWIDSLCIIQDSDEDWRREAADMASIYQGSYLVISAAKSGAAGDGLFSTVAPKFAPHKLTVDLPRDDDDGDSYPIDEVSARIRFTHTAQPLPAAAEETSALPVFSRGWTFQERFLASRVVHFTAEELAWECLEESACQCSGPETPPRSREAARAMAKYAAEGGQTMQPKLLYNPSHWRDMSEMELRRCWHDMVEDHSCLELTFESDVFPATSGLAKGLGRVRESGYLAGLWETSLLADLCWYVPSRRVPSASSEVAPKSRPSRWRAPTWSWASVIGPVRFMTVEDPIHPCQVLEAHCTPVGTDPTGQLIGGHLQLKGLLVPTDLLYKAQAGTPEAPPWQILDLGLLRGWMGNQHADYDPSLAGPGHVSAGSTVYCFLIGQARPTDVLCFLVLRRIDDDDAEVPCHVYERLGFAELFLRQFSNRSMLEMAKSAGEVAVVKIV</sequence>
<proteinExistence type="predicted"/>
<protein>
    <submittedName>
        <fullName evidence="2">Heterokaryon incompatibility protein-domain-containing protein</fullName>
    </submittedName>
</protein>
<feature type="domain" description="Heterokaryon incompatibility" evidence="1">
    <location>
        <begin position="225"/>
        <end position="387"/>
    </location>
</feature>
<evidence type="ECO:0000313" key="2">
    <source>
        <dbReference type="EMBL" id="KAK1764958.1"/>
    </source>
</evidence>
<evidence type="ECO:0000259" key="1">
    <source>
        <dbReference type="Pfam" id="PF06985"/>
    </source>
</evidence>
<dbReference type="PANTHER" id="PTHR33112">
    <property type="entry name" value="DOMAIN PROTEIN, PUTATIVE-RELATED"/>
    <property type="match status" value="1"/>
</dbReference>
<dbReference type="PANTHER" id="PTHR33112:SF13">
    <property type="entry name" value="HETEROKARYON INCOMPATIBILITY DOMAIN-CONTAINING PROTEIN"/>
    <property type="match status" value="1"/>
</dbReference>
<dbReference type="Pfam" id="PF06985">
    <property type="entry name" value="HET"/>
    <property type="match status" value="1"/>
</dbReference>
<comment type="caution">
    <text evidence="2">The sequence shown here is derived from an EMBL/GenBank/DDBJ whole genome shotgun (WGS) entry which is preliminary data.</text>
</comment>
<gene>
    <name evidence="2" type="ORF">QBC33DRAFT_545343</name>
</gene>
<dbReference type="RefSeq" id="XP_060281171.1">
    <property type="nucleotide sequence ID" value="XM_060428555.1"/>
</dbReference>
<dbReference type="InterPro" id="IPR010730">
    <property type="entry name" value="HET"/>
</dbReference>
<dbReference type="GeneID" id="85311742"/>
<keyword evidence="3" id="KW-1185">Reference proteome</keyword>
<dbReference type="AlphaFoldDB" id="A0AAJ0BX01"/>
<evidence type="ECO:0000313" key="3">
    <source>
        <dbReference type="Proteomes" id="UP001244011"/>
    </source>
</evidence>
<organism evidence="2 3">
    <name type="scientific">Phialemonium atrogriseum</name>
    <dbReference type="NCBI Taxonomy" id="1093897"/>
    <lineage>
        <taxon>Eukaryota</taxon>
        <taxon>Fungi</taxon>
        <taxon>Dikarya</taxon>
        <taxon>Ascomycota</taxon>
        <taxon>Pezizomycotina</taxon>
        <taxon>Sordariomycetes</taxon>
        <taxon>Sordariomycetidae</taxon>
        <taxon>Cephalothecales</taxon>
        <taxon>Cephalothecaceae</taxon>
        <taxon>Phialemonium</taxon>
    </lineage>
</organism>
<dbReference type="Proteomes" id="UP001244011">
    <property type="component" value="Unassembled WGS sequence"/>
</dbReference>
<dbReference type="EMBL" id="MU839017">
    <property type="protein sequence ID" value="KAK1764958.1"/>
    <property type="molecule type" value="Genomic_DNA"/>
</dbReference>
<accession>A0AAJ0BX01</accession>